<dbReference type="Proteomes" id="UP000004980">
    <property type="component" value="Unassembled WGS sequence"/>
</dbReference>
<evidence type="ECO:0000313" key="4">
    <source>
        <dbReference type="Proteomes" id="UP000236649"/>
    </source>
</evidence>
<dbReference type="EMBL" id="AKAU01000010">
    <property type="protein sequence ID" value="EIN03130.1"/>
    <property type="molecule type" value="Genomic_DNA"/>
</dbReference>
<evidence type="ECO:0000313" key="2">
    <source>
        <dbReference type="EMBL" id="EIN03130.1"/>
    </source>
</evidence>
<dbReference type="CDD" id="cd20694">
    <property type="entry name" value="CdiI_Ct-like"/>
    <property type="match status" value="1"/>
</dbReference>
<protein>
    <submittedName>
        <fullName evidence="1">Uncharacterized protein</fullName>
    </submittedName>
</protein>
<dbReference type="KEGG" id="phs:C2L64_24840"/>
<dbReference type="EMBL" id="CP026106">
    <property type="protein sequence ID" value="AUT71492.1"/>
    <property type="molecule type" value="Genomic_DNA"/>
</dbReference>
<accession>A0AAJ4VZI7</accession>
<keyword evidence="3" id="KW-1185">Reference proteome</keyword>
<evidence type="ECO:0000313" key="3">
    <source>
        <dbReference type="Proteomes" id="UP000004980"/>
    </source>
</evidence>
<gene>
    <name evidence="1" type="ORF">C2L64_24840</name>
    <name evidence="2" type="ORF">WQE_00565</name>
</gene>
<sequence>MSHYSKEELDRLLKSTDKNIVIDALMYLCFNIDDPEWIQDKCIEAIESGKDEDVRGLGITCIGHVARMYSQINRKKVMPVLEHQLSNESLSGRAQDALDDIESFVK</sequence>
<dbReference type="InterPro" id="IPR016024">
    <property type="entry name" value="ARM-type_fold"/>
</dbReference>
<reference evidence="2 3" key="1">
    <citation type="journal article" date="2012" name="J. Bacteriol.">
        <title>Draft Genome Sequence of the Soil Bacterium Burkholderia terrae Strain BS001, Which Interacts with Fungal Surface Structures.</title>
        <authorList>
            <person name="Nazir R."/>
            <person name="Hansen M.A."/>
            <person name="Sorensen S."/>
            <person name="van Elsas J.D."/>
        </authorList>
    </citation>
    <scope>NUCLEOTIDE SEQUENCE [LARGE SCALE GENOMIC DNA]</scope>
    <source>
        <strain evidence="2 3">BS001</strain>
    </source>
</reference>
<dbReference type="RefSeq" id="WP_007576600.1">
    <property type="nucleotide sequence ID" value="NZ_AKAU01000010.1"/>
</dbReference>
<proteinExistence type="predicted"/>
<dbReference type="SUPFAM" id="SSF48371">
    <property type="entry name" value="ARM repeat"/>
    <property type="match status" value="1"/>
</dbReference>
<name>A0AAJ4VZI7_9BURK</name>
<dbReference type="Proteomes" id="UP000236649">
    <property type="component" value="Chromosome 2"/>
</dbReference>
<reference evidence="1 4" key="2">
    <citation type="submission" date="2018-01" db="EMBL/GenBank/DDBJ databases">
        <title>Species boundaries and ecological features among Paraburkholderia terrae DSMZ17804T, P. hospita DSMZ17164T and P. caribensis DSMZ13236T.</title>
        <authorList>
            <person name="Pratama A.A."/>
        </authorList>
    </citation>
    <scope>NUCLEOTIDE SEQUENCE [LARGE SCALE GENOMIC DNA]</scope>
    <source>
        <strain evidence="1 4">DSM 17164</strain>
    </source>
</reference>
<dbReference type="GeneID" id="55531535"/>
<organism evidence="1 4">
    <name type="scientific">Paraburkholderia hospita</name>
    <dbReference type="NCBI Taxonomy" id="169430"/>
    <lineage>
        <taxon>Bacteria</taxon>
        <taxon>Pseudomonadati</taxon>
        <taxon>Pseudomonadota</taxon>
        <taxon>Betaproteobacteria</taxon>
        <taxon>Burkholderiales</taxon>
        <taxon>Burkholderiaceae</taxon>
        <taxon>Paraburkholderia</taxon>
    </lineage>
</organism>
<dbReference type="AlphaFoldDB" id="A0AAJ4VZI7"/>
<dbReference type="InterPro" id="IPR049796">
    <property type="entry name" value="CdiI_Ct-like"/>
</dbReference>
<evidence type="ECO:0000313" key="1">
    <source>
        <dbReference type="EMBL" id="AUT71492.1"/>
    </source>
</evidence>